<dbReference type="FunFam" id="3.30.300.30:FF:000008">
    <property type="entry name" value="2,3-dihydroxybenzoate-AMP ligase"/>
    <property type="match status" value="1"/>
</dbReference>
<dbReference type="Proteomes" id="UP000320095">
    <property type="component" value="Unassembled WGS sequence"/>
</dbReference>
<keyword evidence="2" id="KW-0436">Ligase</keyword>
<dbReference type="InterPro" id="IPR000873">
    <property type="entry name" value="AMP-dep_synth/lig_dom"/>
</dbReference>
<dbReference type="OrthoDB" id="9803968at2"/>
<dbReference type="Pfam" id="PF13193">
    <property type="entry name" value="AMP-binding_C"/>
    <property type="match status" value="1"/>
</dbReference>
<feature type="domain" description="AMP-dependent synthetase/ligase" evidence="10">
    <location>
        <begin position="9"/>
        <end position="369"/>
    </location>
</feature>
<dbReference type="Pfam" id="PF00501">
    <property type="entry name" value="AMP-binding"/>
    <property type="match status" value="1"/>
</dbReference>
<evidence type="ECO:0000259" key="11">
    <source>
        <dbReference type="Pfam" id="PF13193"/>
    </source>
</evidence>
<evidence type="ECO:0000256" key="5">
    <source>
        <dbReference type="ARBA" id="ARBA00069710"/>
    </source>
</evidence>
<dbReference type="EC" id="6.2.1.3" evidence="3"/>
<comment type="similarity">
    <text evidence="1">Belongs to the ATP-dependent AMP-binding enzyme family.</text>
</comment>
<dbReference type="AlphaFoldDB" id="A0A502E4Q6"/>
<comment type="caution">
    <text evidence="12">The sequence shown here is derived from an EMBL/GenBank/DDBJ whole genome shotgun (WGS) entry which is preliminary data.</text>
</comment>
<protein>
    <recommendedName>
        <fullName evidence="5">Long-chain-fatty-acid--CoA ligase FadD13</fullName>
        <ecNumber evidence="3">6.2.1.3</ecNumber>
    </recommendedName>
    <alternativeName>
        <fullName evidence="6">Fatty acyl-CoA ligase</fullName>
    </alternativeName>
    <alternativeName>
        <fullName evidence="8">Fatty acyl-CoA synthetase</fullName>
    </alternativeName>
    <alternativeName>
        <fullName evidence="7">Very-long-chain fatty-acyl-CoA synthetase</fullName>
    </alternativeName>
</protein>
<feature type="domain" description="AMP-binding enzyme C-terminal" evidence="11">
    <location>
        <begin position="420"/>
        <end position="498"/>
    </location>
</feature>
<feature type="region of interest" description="Disordered" evidence="9">
    <location>
        <begin position="143"/>
        <end position="164"/>
    </location>
</feature>
<evidence type="ECO:0000259" key="10">
    <source>
        <dbReference type="Pfam" id="PF00501"/>
    </source>
</evidence>
<evidence type="ECO:0000256" key="3">
    <source>
        <dbReference type="ARBA" id="ARBA00026121"/>
    </source>
</evidence>
<accession>A0A502E4Q6</accession>
<organism evidence="12 13">
    <name type="scientific">Mycolicibacterium hodleri</name>
    <dbReference type="NCBI Taxonomy" id="49897"/>
    <lineage>
        <taxon>Bacteria</taxon>
        <taxon>Bacillati</taxon>
        <taxon>Actinomycetota</taxon>
        <taxon>Actinomycetes</taxon>
        <taxon>Mycobacteriales</taxon>
        <taxon>Mycobacteriaceae</taxon>
        <taxon>Mycolicibacterium</taxon>
    </lineage>
</organism>
<dbReference type="Gene3D" id="3.30.300.30">
    <property type="match status" value="1"/>
</dbReference>
<evidence type="ECO:0000256" key="7">
    <source>
        <dbReference type="ARBA" id="ARBA00080667"/>
    </source>
</evidence>
<dbReference type="InterPro" id="IPR025110">
    <property type="entry name" value="AMP-bd_C"/>
</dbReference>
<evidence type="ECO:0000256" key="8">
    <source>
        <dbReference type="ARBA" id="ARBA00083882"/>
    </source>
</evidence>
<dbReference type="GO" id="GO:0004467">
    <property type="term" value="F:long-chain fatty acid-CoA ligase activity"/>
    <property type="evidence" value="ECO:0007669"/>
    <property type="project" value="UniProtKB-EC"/>
</dbReference>
<evidence type="ECO:0000256" key="9">
    <source>
        <dbReference type="SAM" id="MobiDB-lite"/>
    </source>
</evidence>
<dbReference type="GO" id="GO:0031956">
    <property type="term" value="F:medium-chain fatty acid-CoA ligase activity"/>
    <property type="evidence" value="ECO:0007669"/>
    <property type="project" value="TreeGrafter"/>
</dbReference>
<evidence type="ECO:0000256" key="1">
    <source>
        <dbReference type="ARBA" id="ARBA00006432"/>
    </source>
</evidence>
<dbReference type="SUPFAM" id="SSF56801">
    <property type="entry name" value="Acetyl-CoA synthetase-like"/>
    <property type="match status" value="1"/>
</dbReference>
<dbReference type="PANTHER" id="PTHR43201">
    <property type="entry name" value="ACYL-COA SYNTHETASE"/>
    <property type="match status" value="1"/>
</dbReference>
<evidence type="ECO:0000256" key="6">
    <source>
        <dbReference type="ARBA" id="ARBA00076959"/>
    </source>
</evidence>
<gene>
    <name evidence="12" type="ORF">EAH80_19665</name>
</gene>
<dbReference type="InterPro" id="IPR020845">
    <property type="entry name" value="AMP-binding_CS"/>
</dbReference>
<evidence type="ECO:0000313" key="13">
    <source>
        <dbReference type="Proteomes" id="UP000320095"/>
    </source>
</evidence>
<proteinExistence type="inferred from homology"/>
<evidence type="ECO:0000313" key="12">
    <source>
        <dbReference type="EMBL" id="TPG32487.1"/>
    </source>
</evidence>
<name>A0A502E4Q6_9MYCO</name>
<dbReference type="PROSITE" id="PS00455">
    <property type="entry name" value="AMP_BINDING"/>
    <property type="match status" value="1"/>
</dbReference>
<dbReference type="InterPro" id="IPR045851">
    <property type="entry name" value="AMP-bd_C_sf"/>
</dbReference>
<comment type="catalytic activity">
    <reaction evidence="4">
        <text>a long-chain fatty acid + ATP + CoA = a long-chain fatty acyl-CoA + AMP + diphosphate</text>
        <dbReference type="Rhea" id="RHEA:15421"/>
        <dbReference type="ChEBI" id="CHEBI:30616"/>
        <dbReference type="ChEBI" id="CHEBI:33019"/>
        <dbReference type="ChEBI" id="CHEBI:57287"/>
        <dbReference type="ChEBI" id="CHEBI:57560"/>
        <dbReference type="ChEBI" id="CHEBI:83139"/>
        <dbReference type="ChEBI" id="CHEBI:456215"/>
        <dbReference type="EC" id="6.2.1.3"/>
    </reaction>
</comment>
<dbReference type="RefSeq" id="WP_140694451.1">
    <property type="nucleotide sequence ID" value="NZ_RCZG01000008.1"/>
</dbReference>
<dbReference type="Gene3D" id="3.40.50.12780">
    <property type="entry name" value="N-terminal domain of ligase-like"/>
    <property type="match status" value="1"/>
</dbReference>
<keyword evidence="13" id="KW-1185">Reference proteome</keyword>
<sequence length="516" mass="55691">MGEIGFWSMAQSHPDRLAVVGGGGAPITYRELADRQNRLANGLAARGVGPGDCVAALLWNQGEFLEVAMASAQSGTYFLPVNWHLTAPEVAYILKDSEAKVLVADQRMAQVAVAAATEAELDPAQRFSVGAIDGFNALDNLLSGQPATRPPTPKAGETMLYTSGTTGRPKGIRRPLMGADPEAAAAPVVGYASAIFGIPAGPGIQLVTGPMYHATPGNLALIGLHLGHTLVLMDRWDPEETLRLIERDRVTYLHMVPTMFQRMLALPEAVRRQYDTSSLQSVAHGAAPCPPEVKRAMIDWWGPVITEYYGSSEGGGTFVNSQDWLQRPGTVGLPWPGSTIRVMNENGRECPPNEPGKVYMKMPGFTFSYHNAPDKTRENSLDGFFTVGDIGHLDEDGYLFLSGRSAELIISGGVNIYPAEIESRLLEHPAVADAGVIGVPNPEWGEEVKAIVELHDGVSASAELSEELIAHCREGLARFKVPRSVDFCDALPRTATGKLLKRKLRDPYWADSGRTL</sequence>
<evidence type="ECO:0000256" key="2">
    <source>
        <dbReference type="ARBA" id="ARBA00022598"/>
    </source>
</evidence>
<dbReference type="InterPro" id="IPR042099">
    <property type="entry name" value="ANL_N_sf"/>
</dbReference>
<dbReference type="PANTHER" id="PTHR43201:SF5">
    <property type="entry name" value="MEDIUM-CHAIN ACYL-COA LIGASE ACSF2, MITOCHONDRIAL"/>
    <property type="match status" value="1"/>
</dbReference>
<dbReference type="EMBL" id="RCZG01000008">
    <property type="protein sequence ID" value="TPG32487.1"/>
    <property type="molecule type" value="Genomic_DNA"/>
</dbReference>
<reference evidence="12 13" key="1">
    <citation type="journal article" date="2019" name="Environ. Microbiol.">
        <title>Species interactions and distinct microbial communities in high Arctic permafrost affected cryosols are associated with the CH4 and CO2 gas fluxes.</title>
        <authorList>
            <person name="Altshuler I."/>
            <person name="Hamel J."/>
            <person name="Turney S."/>
            <person name="Magnuson E."/>
            <person name="Levesque R."/>
            <person name="Greer C."/>
            <person name="Whyte L.G."/>
        </authorList>
    </citation>
    <scope>NUCLEOTIDE SEQUENCE [LARGE SCALE GENOMIC DNA]</scope>
    <source>
        <strain evidence="12 13">S5.20</strain>
    </source>
</reference>
<evidence type="ECO:0000256" key="4">
    <source>
        <dbReference type="ARBA" id="ARBA00036813"/>
    </source>
</evidence>